<comment type="caution">
    <text evidence="2">The sequence shown here is derived from an EMBL/GenBank/DDBJ whole genome shotgun (WGS) entry which is preliminary data.</text>
</comment>
<keyword evidence="2" id="KW-0689">Ribosomal protein</keyword>
<dbReference type="EMBL" id="JACCBA010000001">
    <property type="protein sequence ID" value="NYD50739.1"/>
    <property type="molecule type" value="Genomic_DNA"/>
</dbReference>
<keyword evidence="3" id="KW-1185">Reference proteome</keyword>
<proteinExistence type="predicted"/>
<keyword evidence="2" id="KW-0687">Ribonucleoprotein</keyword>
<accession>A0A7Y9JKS1</accession>
<evidence type="ECO:0000313" key="3">
    <source>
        <dbReference type="Proteomes" id="UP000529783"/>
    </source>
</evidence>
<sequence length="116" mass="12281">MPCFRCGARQTDPVRGASPWKRGVRADHQVLICPRCQAVHDWADALDRCSECGSAALVCRLGEVECRDCGHTRDAVRDEPGTVDLVPSGAQPAADGGLSEEVAAALSRVLKRGPAA</sequence>
<gene>
    <name evidence="2" type="ORF">BJY14_006722</name>
</gene>
<protein>
    <submittedName>
        <fullName evidence="2">Ribosomal protein L40E</fullName>
    </submittedName>
</protein>
<dbReference type="Proteomes" id="UP000529783">
    <property type="component" value="Unassembled WGS sequence"/>
</dbReference>
<evidence type="ECO:0000256" key="1">
    <source>
        <dbReference type="SAM" id="MobiDB-lite"/>
    </source>
</evidence>
<name>A0A7Y9JKS1_9ACTN</name>
<dbReference type="AlphaFoldDB" id="A0A7Y9JKS1"/>
<evidence type="ECO:0000313" key="2">
    <source>
        <dbReference type="EMBL" id="NYD50739.1"/>
    </source>
</evidence>
<feature type="region of interest" description="Disordered" evidence="1">
    <location>
        <begin position="77"/>
        <end position="97"/>
    </location>
</feature>
<dbReference type="GO" id="GO:0005840">
    <property type="term" value="C:ribosome"/>
    <property type="evidence" value="ECO:0007669"/>
    <property type="project" value="UniProtKB-KW"/>
</dbReference>
<reference evidence="2 3" key="1">
    <citation type="submission" date="2020-07" db="EMBL/GenBank/DDBJ databases">
        <title>Sequencing the genomes of 1000 actinobacteria strains.</title>
        <authorList>
            <person name="Klenk H.-P."/>
        </authorList>
    </citation>
    <scope>NUCLEOTIDE SEQUENCE [LARGE SCALE GENOMIC DNA]</scope>
    <source>
        <strain evidence="2 3">DSM 40398</strain>
    </source>
</reference>
<dbReference type="RefSeq" id="WP_179847250.1">
    <property type="nucleotide sequence ID" value="NZ_BAAASW010000002.1"/>
</dbReference>
<organism evidence="2 3">
    <name type="scientific">Actinomadura luteofluorescens</name>
    <dbReference type="NCBI Taxonomy" id="46163"/>
    <lineage>
        <taxon>Bacteria</taxon>
        <taxon>Bacillati</taxon>
        <taxon>Actinomycetota</taxon>
        <taxon>Actinomycetes</taxon>
        <taxon>Streptosporangiales</taxon>
        <taxon>Thermomonosporaceae</taxon>
        <taxon>Actinomadura</taxon>
    </lineage>
</organism>